<dbReference type="EMBL" id="VIVR01000001">
    <property type="protein sequence ID" value="TWE18470.1"/>
    <property type="molecule type" value="Genomic_DNA"/>
</dbReference>
<keyword evidence="2 5" id="KW-0808">Transferase</keyword>
<dbReference type="AlphaFoldDB" id="A0A561ES76"/>
<gene>
    <name evidence="5" type="ORF">FB465_3546</name>
</gene>
<dbReference type="GO" id="GO:0008897">
    <property type="term" value="F:holo-[acyl-carrier-protein] synthase activity"/>
    <property type="evidence" value="ECO:0007669"/>
    <property type="project" value="InterPro"/>
</dbReference>
<dbReference type="Proteomes" id="UP000318416">
    <property type="component" value="Unassembled WGS sequence"/>
</dbReference>
<dbReference type="Pfam" id="PF01648">
    <property type="entry name" value="ACPS"/>
    <property type="match status" value="1"/>
</dbReference>
<dbReference type="Pfam" id="PF22624">
    <property type="entry name" value="AASDHPPT_N"/>
    <property type="match status" value="1"/>
</dbReference>
<feature type="domain" description="4'-phosphopantetheinyl transferase N-terminal" evidence="4">
    <location>
        <begin position="24"/>
        <end position="111"/>
    </location>
</feature>
<dbReference type="PANTHER" id="PTHR12215">
    <property type="entry name" value="PHOSPHOPANTETHEINE TRANSFERASE"/>
    <property type="match status" value="1"/>
</dbReference>
<dbReference type="InterPro" id="IPR037143">
    <property type="entry name" value="4-PPantetheinyl_Trfase_dom_sf"/>
</dbReference>
<comment type="caution">
    <text evidence="5">The sequence shown here is derived from an EMBL/GenBank/DDBJ whole genome shotgun (WGS) entry which is preliminary data.</text>
</comment>
<evidence type="ECO:0000313" key="6">
    <source>
        <dbReference type="Proteomes" id="UP000318416"/>
    </source>
</evidence>
<dbReference type="GO" id="GO:0005829">
    <property type="term" value="C:cytosol"/>
    <property type="evidence" value="ECO:0007669"/>
    <property type="project" value="TreeGrafter"/>
</dbReference>
<proteinExistence type="inferred from homology"/>
<accession>A0A561ES76</accession>
<reference evidence="5 6" key="1">
    <citation type="submission" date="2019-06" db="EMBL/GenBank/DDBJ databases">
        <title>Sequencing the genomes of 1000 actinobacteria strains.</title>
        <authorList>
            <person name="Klenk H.-P."/>
        </authorList>
    </citation>
    <scope>NUCLEOTIDE SEQUENCE [LARGE SCALE GENOMIC DNA]</scope>
    <source>
        <strain evidence="5 6">DSM 41649</strain>
    </source>
</reference>
<comment type="similarity">
    <text evidence="1">Belongs to the P-Pant transferase superfamily. Gsp/Sfp/HetI/AcpT family.</text>
</comment>
<keyword evidence="6" id="KW-1185">Reference proteome</keyword>
<evidence type="ECO:0000313" key="5">
    <source>
        <dbReference type="EMBL" id="TWE18470.1"/>
    </source>
</evidence>
<protein>
    <submittedName>
        <fullName evidence="5">4'-phosphopantetheinyl transferase</fullName>
    </submittedName>
</protein>
<dbReference type="GO" id="GO:0000287">
    <property type="term" value="F:magnesium ion binding"/>
    <property type="evidence" value="ECO:0007669"/>
    <property type="project" value="InterPro"/>
</dbReference>
<evidence type="ECO:0000259" key="3">
    <source>
        <dbReference type="Pfam" id="PF01648"/>
    </source>
</evidence>
<dbReference type="InterPro" id="IPR050559">
    <property type="entry name" value="P-Pant_transferase_sf"/>
</dbReference>
<dbReference type="RefSeq" id="WP_211785807.1">
    <property type="nucleotide sequence ID" value="NZ_BAAABR010000006.1"/>
</dbReference>
<dbReference type="GO" id="GO:0019878">
    <property type="term" value="P:lysine biosynthetic process via aminoadipic acid"/>
    <property type="evidence" value="ECO:0007669"/>
    <property type="project" value="TreeGrafter"/>
</dbReference>
<organism evidence="5 6">
    <name type="scientific">Kitasatospora atroaurantiaca</name>
    <dbReference type="NCBI Taxonomy" id="285545"/>
    <lineage>
        <taxon>Bacteria</taxon>
        <taxon>Bacillati</taxon>
        <taxon>Actinomycetota</taxon>
        <taxon>Actinomycetes</taxon>
        <taxon>Kitasatosporales</taxon>
        <taxon>Streptomycetaceae</taxon>
        <taxon>Kitasatospora</taxon>
    </lineage>
</organism>
<dbReference type="InterPro" id="IPR008278">
    <property type="entry name" value="4-PPantetheinyl_Trfase_dom"/>
</dbReference>
<name>A0A561ES76_9ACTN</name>
<dbReference type="Gene3D" id="3.90.470.20">
    <property type="entry name" value="4'-phosphopantetheinyl transferase domain"/>
    <property type="match status" value="1"/>
</dbReference>
<feature type="domain" description="4'-phosphopantetheinyl transferase" evidence="3">
    <location>
        <begin position="117"/>
        <end position="182"/>
    </location>
</feature>
<dbReference type="PANTHER" id="PTHR12215:SF10">
    <property type="entry name" value="L-AMINOADIPATE-SEMIALDEHYDE DEHYDROGENASE-PHOSPHOPANTETHEINYL TRANSFERASE"/>
    <property type="match status" value="1"/>
</dbReference>
<dbReference type="SUPFAM" id="SSF56214">
    <property type="entry name" value="4'-phosphopantetheinyl transferase"/>
    <property type="match status" value="2"/>
</dbReference>
<dbReference type="InterPro" id="IPR055066">
    <property type="entry name" value="AASDHPPT_N"/>
</dbReference>
<evidence type="ECO:0000256" key="2">
    <source>
        <dbReference type="ARBA" id="ARBA00022679"/>
    </source>
</evidence>
<evidence type="ECO:0000256" key="1">
    <source>
        <dbReference type="ARBA" id="ARBA00010990"/>
    </source>
</evidence>
<evidence type="ECO:0000259" key="4">
    <source>
        <dbReference type="Pfam" id="PF22624"/>
    </source>
</evidence>
<sequence length="250" mass="25726">MELLTGDVAVWRVAATPANSRAAEAARAALSEEETRRAGTFHKPADRALYLVAHVALRLLLGEQLGLPAGAVVLGRAACPGCGGPHGRPVTVSGPSVEFSLSHTGGLAVIALARDVVGVDVEQRGPFEEAAGLDIASQLHPAERAVLDGLPQERRAEATLRCWVRKEAYLKGTGVGLSQGVDADYVGLGPEYPGLAGGASLPAEPAGWGFGDVPVPDGYAAAVALRLPDGVRTPRVVSSDLDLGQPVRIG</sequence>